<dbReference type="PANTHER" id="PTHR43811">
    <property type="entry name" value="FKBP-TYPE PEPTIDYL-PROLYL CIS-TRANS ISOMERASE FKPA"/>
    <property type="match status" value="1"/>
</dbReference>
<keyword evidence="4 5" id="KW-0413">Isomerase</keyword>
<dbReference type="PANTHER" id="PTHR43811:SF57">
    <property type="entry name" value="FKBP-TYPE PEPTIDYL-PROLYL CIS-TRANS ISOMERASE FKPA-RELATED"/>
    <property type="match status" value="1"/>
</dbReference>
<feature type="domain" description="PPIase FKBP-type" evidence="8">
    <location>
        <begin position="85"/>
        <end position="169"/>
    </location>
</feature>
<dbReference type="Gene3D" id="3.10.50.40">
    <property type="match status" value="1"/>
</dbReference>
<keyword evidence="7" id="KW-0812">Transmembrane</keyword>
<dbReference type="Proteomes" id="UP000501568">
    <property type="component" value="Chromosome"/>
</dbReference>
<evidence type="ECO:0000256" key="5">
    <source>
        <dbReference type="PROSITE-ProRule" id="PRU00277"/>
    </source>
</evidence>
<dbReference type="PROSITE" id="PS50059">
    <property type="entry name" value="FKBP_PPIASE"/>
    <property type="match status" value="1"/>
</dbReference>
<dbReference type="GO" id="GO:0003755">
    <property type="term" value="F:peptidyl-prolyl cis-trans isomerase activity"/>
    <property type="evidence" value="ECO:0007669"/>
    <property type="project" value="UniProtKB-UniRule"/>
</dbReference>
<dbReference type="AlphaFoldDB" id="A0A6G6Y461"/>
<evidence type="ECO:0000259" key="8">
    <source>
        <dbReference type="PROSITE" id="PS50059"/>
    </source>
</evidence>
<dbReference type="EMBL" id="CP049109">
    <property type="protein sequence ID" value="QIG79508.1"/>
    <property type="molecule type" value="Genomic_DNA"/>
</dbReference>
<keyword evidence="7" id="KW-0472">Membrane</keyword>
<dbReference type="InterPro" id="IPR001179">
    <property type="entry name" value="PPIase_FKBP_dom"/>
</dbReference>
<comment type="catalytic activity">
    <reaction evidence="1 5 6">
        <text>[protein]-peptidylproline (omega=180) = [protein]-peptidylproline (omega=0)</text>
        <dbReference type="Rhea" id="RHEA:16237"/>
        <dbReference type="Rhea" id="RHEA-COMP:10747"/>
        <dbReference type="Rhea" id="RHEA-COMP:10748"/>
        <dbReference type="ChEBI" id="CHEBI:83833"/>
        <dbReference type="ChEBI" id="CHEBI:83834"/>
        <dbReference type="EC" id="5.2.1.8"/>
    </reaction>
</comment>
<keyword evidence="7" id="KW-1133">Transmembrane helix</keyword>
<dbReference type="Pfam" id="PF01346">
    <property type="entry name" value="FKBP_N"/>
    <property type="match status" value="1"/>
</dbReference>
<sequence length="195" mass="20906">MSSVTAVPLQPVKKGYILWLWLGLVAAVLAAFLLAWQGTRAAVLANLDDEAFLAMHAQQPGVITTESGLQYKILEPGTGPQISENDGVSLTVQGELRDGTEFQPSAPMRFMVGQDMIEGFTEGVKLMRKGATYRFWLPPELGYAAGPGRPPNELTGEILIFDVAIDEVIPAAQLQQMLQGGMPGGAMPPPEVEGE</sequence>
<name>A0A6G6Y461_9SPHN</name>
<evidence type="ECO:0000313" key="9">
    <source>
        <dbReference type="EMBL" id="QIG79508.1"/>
    </source>
</evidence>
<dbReference type="GO" id="GO:0006457">
    <property type="term" value="P:protein folding"/>
    <property type="evidence" value="ECO:0007669"/>
    <property type="project" value="InterPro"/>
</dbReference>
<evidence type="ECO:0000256" key="3">
    <source>
        <dbReference type="ARBA" id="ARBA00023110"/>
    </source>
</evidence>
<gene>
    <name evidence="9" type="ORF">G5C33_06710</name>
</gene>
<proteinExistence type="inferred from homology"/>
<dbReference type="InterPro" id="IPR000774">
    <property type="entry name" value="PPIase_FKBP_N"/>
</dbReference>
<keyword evidence="10" id="KW-1185">Reference proteome</keyword>
<dbReference type="KEGG" id="spzr:G5C33_06710"/>
<protein>
    <recommendedName>
        <fullName evidence="6">Peptidyl-prolyl cis-trans isomerase</fullName>
        <ecNumber evidence="6">5.2.1.8</ecNumber>
    </recommendedName>
</protein>
<organism evidence="9 10">
    <name type="scientific">Stakelama tenebrarum</name>
    <dbReference type="NCBI Taxonomy" id="2711215"/>
    <lineage>
        <taxon>Bacteria</taxon>
        <taxon>Pseudomonadati</taxon>
        <taxon>Pseudomonadota</taxon>
        <taxon>Alphaproteobacteria</taxon>
        <taxon>Sphingomonadales</taxon>
        <taxon>Sphingomonadaceae</taxon>
        <taxon>Stakelama</taxon>
    </lineage>
</organism>
<accession>A0A6G6Y461</accession>
<dbReference type="InterPro" id="IPR046357">
    <property type="entry name" value="PPIase_dom_sf"/>
</dbReference>
<evidence type="ECO:0000256" key="2">
    <source>
        <dbReference type="ARBA" id="ARBA00006577"/>
    </source>
</evidence>
<dbReference type="SUPFAM" id="SSF54534">
    <property type="entry name" value="FKBP-like"/>
    <property type="match status" value="1"/>
</dbReference>
<dbReference type="EC" id="5.2.1.8" evidence="6"/>
<feature type="transmembrane region" description="Helical" evidence="7">
    <location>
        <begin position="16"/>
        <end position="36"/>
    </location>
</feature>
<reference evidence="9 10" key="1">
    <citation type="submission" date="2020-02" db="EMBL/GenBank/DDBJ databases">
        <authorList>
            <person name="Zheng R.K."/>
            <person name="Sun C.M."/>
        </authorList>
    </citation>
    <scope>NUCLEOTIDE SEQUENCE [LARGE SCALE GENOMIC DNA]</scope>
    <source>
        <strain evidence="10">zrk23</strain>
    </source>
</reference>
<evidence type="ECO:0000256" key="4">
    <source>
        <dbReference type="ARBA" id="ARBA00023235"/>
    </source>
</evidence>
<comment type="similarity">
    <text evidence="2 6">Belongs to the FKBP-type PPIase family.</text>
</comment>
<evidence type="ECO:0000256" key="7">
    <source>
        <dbReference type="SAM" id="Phobius"/>
    </source>
</evidence>
<evidence type="ECO:0000256" key="6">
    <source>
        <dbReference type="RuleBase" id="RU003915"/>
    </source>
</evidence>
<dbReference type="RefSeq" id="WP_165326508.1">
    <property type="nucleotide sequence ID" value="NZ_CP049109.1"/>
</dbReference>
<dbReference type="Pfam" id="PF00254">
    <property type="entry name" value="FKBP_C"/>
    <property type="match status" value="1"/>
</dbReference>
<keyword evidence="3 5" id="KW-0697">Rotamase</keyword>
<evidence type="ECO:0000313" key="10">
    <source>
        <dbReference type="Proteomes" id="UP000501568"/>
    </source>
</evidence>
<evidence type="ECO:0000256" key="1">
    <source>
        <dbReference type="ARBA" id="ARBA00000971"/>
    </source>
</evidence>